<protein>
    <recommendedName>
        <fullName evidence="3">Secreted protein</fullName>
    </recommendedName>
</protein>
<evidence type="ECO:0000256" key="1">
    <source>
        <dbReference type="SAM" id="SignalP"/>
    </source>
</evidence>
<feature type="signal peptide" evidence="1">
    <location>
        <begin position="1"/>
        <end position="26"/>
    </location>
</feature>
<dbReference type="GeneID" id="36286425"/>
<gene>
    <name evidence="2" type="ORF">VC83_03348</name>
</gene>
<accession>A0A177AEF0</accession>
<evidence type="ECO:0008006" key="3">
    <source>
        <dbReference type="Google" id="ProtNLM"/>
    </source>
</evidence>
<evidence type="ECO:0000313" key="2">
    <source>
        <dbReference type="EMBL" id="OAF60485.1"/>
    </source>
</evidence>
<dbReference type="RefSeq" id="XP_024325766.1">
    <property type="nucleotide sequence ID" value="XM_024466996.1"/>
</dbReference>
<dbReference type="AlphaFoldDB" id="A0A177AEF0"/>
<dbReference type="Proteomes" id="UP000077154">
    <property type="component" value="Unassembled WGS sequence"/>
</dbReference>
<name>A0A177AEF0_9PEZI</name>
<keyword evidence="1" id="KW-0732">Signal</keyword>
<reference evidence="2" key="1">
    <citation type="submission" date="2016-03" db="EMBL/GenBank/DDBJ databases">
        <title>Updated assembly of Pseudogymnoascus destructans, the fungus causing white-nose syndrome of bats.</title>
        <authorList>
            <person name="Palmer J.M."/>
            <person name="Drees K.P."/>
            <person name="Foster J.T."/>
            <person name="Lindner D.L."/>
        </authorList>
    </citation>
    <scope>NUCLEOTIDE SEQUENCE [LARGE SCALE GENOMIC DNA]</scope>
    <source>
        <strain evidence="2">20631-21</strain>
    </source>
</reference>
<proteinExistence type="predicted"/>
<dbReference type="EMBL" id="KV441391">
    <property type="protein sequence ID" value="OAF60485.1"/>
    <property type="molecule type" value="Genomic_DNA"/>
</dbReference>
<organism evidence="2">
    <name type="scientific">Pseudogymnoascus destructans</name>
    <dbReference type="NCBI Taxonomy" id="655981"/>
    <lineage>
        <taxon>Eukaryota</taxon>
        <taxon>Fungi</taxon>
        <taxon>Dikarya</taxon>
        <taxon>Ascomycota</taxon>
        <taxon>Pezizomycotina</taxon>
        <taxon>Leotiomycetes</taxon>
        <taxon>Thelebolales</taxon>
        <taxon>Thelebolaceae</taxon>
        <taxon>Pseudogymnoascus</taxon>
    </lineage>
</organism>
<sequence>MRRAFRNGRMMCNALFGDLLITFIASLTTNISQSANPQTSIKPVFSWVINHELTEESNPHSRAQKPFPELAWEDCTRIAKKRRNSPDFPFHYISTPRLLLATAERG</sequence>
<feature type="chain" id="PRO_5008056513" description="Secreted protein" evidence="1">
    <location>
        <begin position="27"/>
        <end position="106"/>
    </location>
</feature>